<feature type="region of interest" description="Disordered" evidence="1">
    <location>
        <begin position="1"/>
        <end position="24"/>
    </location>
</feature>
<keyword evidence="4" id="KW-1185">Reference proteome</keyword>
<proteinExistence type="predicted"/>
<evidence type="ECO:0000256" key="2">
    <source>
        <dbReference type="SAM" id="Phobius"/>
    </source>
</evidence>
<reference evidence="4" key="1">
    <citation type="journal article" date="2013" name="Nature">
        <title>Pan genome of the phytoplankton Emiliania underpins its global distribution.</title>
        <authorList>
            <person name="Read B.A."/>
            <person name="Kegel J."/>
            <person name="Klute M.J."/>
            <person name="Kuo A."/>
            <person name="Lefebvre S.C."/>
            <person name="Maumus F."/>
            <person name="Mayer C."/>
            <person name="Miller J."/>
            <person name="Monier A."/>
            <person name="Salamov A."/>
            <person name="Young J."/>
            <person name="Aguilar M."/>
            <person name="Claverie J.M."/>
            <person name="Frickenhaus S."/>
            <person name="Gonzalez K."/>
            <person name="Herman E.K."/>
            <person name="Lin Y.C."/>
            <person name="Napier J."/>
            <person name="Ogata H."/>
            <person name="Sarno A.F."/>
            <person name="Shmutz J."/>
            <person name="Schroeder D."/>
            <person name="de Vargas C."/>
            <person name="Verret F."/>
            <person name="von Dassow P."/>
            <person name="Valentin K."/>
            <person name="Van de Peer Y."/>
            <person name="Wheeler G."/>
            <person name="Dacks J.B."/>
            <person name="Delwiche C.F."/>
            <person name="Dyhrman S.T."/>
            <person name="Glockner G."/>
            <person name="John U."/>
            <person name="Richards T."/>
            <person name="Worden A.Z."/>
            <person name="Zhang X."/>
            <person name="Grigoriev I.V."/>
            <person name="Allen A.E."/>
            <person name="Bidle K."/>
            <person name="Borodovsky M."/>
            <person name="Bowler C."/>
            <person name="Brownlee C."/>
            <person name="Cock J.M."/>
            <person name="Elias M."/>
            <person name="Gladyshev V.N."/>
            <person name="Groth M."/>
            <person name="Guda C."/>
            <person name="Hadaegh A."/>
            <person name="Iglesias-Rodriguez M.D."/>
            <person name="Jenkins J."/>
            <person name="Jones B.M."/>
            <person name="Lawson T."/>
            <person name="Leese F."/>
            <person name="Lindquist E."/>
            <person name="Lobanov A."/>
            <person name="Lomsadze A."/>
            <person name="Malik S.B."/>
            <person name="Marsh M.E."/>
            <person name="Mackinder L."/>
            <person name="Mock T."/>
            <person name="Mueller-Roeber B."/>
            <person name="Pagarete A."/>
            <person name="Parker M."/>
            <person name="Probert I."/>
            <person name="Quesneville H."/>
            <person name="Raines C."/>
            <person name="Rensing S.A."/>
            <person name="Riano-Pachon D.M."/>
            <person name="Richier S."/>
            <person name="Rokitta S."/>
            <person name="Shiraiwa Y."/>
            <person name="Soanes D.M."/>
            <person name="van der Giezen M."/>
            <person name="Wahlund T.M."/>
            <person name="Williams B."/>
            <person name="Wilson W."/>
            <person name="Wolfe G."/>
            <person name="Wurch L.L."/>
        </authorList>
    </citation>
    <scope>NUCLEOTIDE SEQUENCE</scope>
</reference>
<sequence length="234" mass="24263">MQSSVMTPALPPCTPTPTSAPPPFAPAARPSLAASWRGVPMPLLAGAGVVLAICWYAAACWCVKAGRRMDEVRARKPHRLVEAAREPSPTREGGGQAGGKAGGAGGREGEQEASGEAVRAPNGFGSGGPANGEVRTRAVASPVVEGADAPLRAEPESGSMSSSSAHKVQMALQRRLGPSPSLSEEARRAQRAAIPREDSLSHLADQRCGVTGPDATPRDRRGRHRALEFLSRNG</sequence>
<dbReference type="HOGENOM" id="CLU_1186897_0_0_1"/>
<evidence type="ECO:0000256" key="1">
    <source>
        <dbReference type="SAM" id="MobiDB-lite"/>
    </source>
</evidence>
<dbReference type="AlphaFoldDB" id="A0A0D3K8Z8"/>
<dbReference type="PaxDb" id="2903-EOD32233"/>
<accession>A0A0D3K8Z8</accession>
<feature type="region of interest" description="Disordered" evidence="1">
    <location>
        <begin position="79"/>
        <end position="133"/>
    </location>
</feature>
<dbReference type="Proteomes" id="UP000013827">
    <property type="component" value="Unassembled WGS sequence"/>
</dbReference>
<feature type="compositionally biased region" description="Basic and acidic residues" evidence="1">
    <location>
        <begin position="79"/>
        <end position="89"/>
    </location>
</feature>
<reference evidence="3" key="2">
    <citation type="submission" date="2024-10" db="UniProtKB">
        <authorList>
            <consortium name="EnsemblProtists"/>
        </authorList>
    </citation>
    <scope>IDENTIFICATION</scope>
</reference>
<dbReference type="RefSeq" id="XP_005784662.1">
    <property type="nucleotide sequence ID" value="XM_005784605.1"/>
</dbReference>
<feature type="compositionally biased region" description="Gly residues" evidence="1">
    <location>
        <begin position="92"/>
        <end position="106"/>
    </location>
</feature>
<dbReference type="KEGG" id="ehx:EMIHUDRAFT_434277"/>
<feature type="compositionally biased region" description="Basic and acidic residues" evidence="1">
    <location>
        <begin position="184"/>
        <end position="200"/>
    </location>
</feature>
<name>A0A0D3K8Z8_EMIH1</name>
<feature type="compositionally biased region" description="Pro residues" evidence="1">
    <location>
        <begin position="9"/>
        <end position="24"/>
    </location>
</feature>
<protein>
    <submittedName>
        <fullName evidence="3">Uncharacterized protein</fullName>
    </submittedName>
</protein>
<feature type="transmembrane region" description="Helical" evidence="2">
    <location>
        <begin position="43"/>
        <end position="63"/>
    </location>
</feature>
<organism evidence="3 4">
    <name type="scientific">Emiliania huxleyi (strain CCMP1516)</name>
    <dbReference type="NCBI Taxonomy" id="280463"/>
    <lineage>
        <taxon>Eukaryota</taxon>
        <taxon>Haptista</taxon>
        <taxon>Haptophyta</taxon>
        <taxon>Prymnesiophyceae</taxon>
        <taxon>Isochrysidales</taxon>
        <taxon>Noelaerhabdaceae</taxon>
        <taxon>Emiliania</taxon>
    </lineage>
</organism>
<evidence type="ECO:0000313" key="3">
    <source>
        <dbReference type="EnsemblProtists" id="EOD32233"/>
    </source>
</evidence>
<dbReference type="GeneID" id="17277505"/>
<keyword evidence="2" id="KW-0812">Transmembrane</keyword>
<dbReference type="EnsemblProtists" id="EOD32233">
    <property type="protein sequence ID" value="EOD32233"/>
    <property type="gene ID" value="EMIHUDRAFT_434277"/>
</dbReference>
<evidence type="ECO:0000313" key="4">
    <source>
        <dbReference type="Proteomes" id="UP000013827"/>
    </source>
</evidence>
<feature type="region of interest" description="Disordered" evidence="1">
    <location>
        <begin position="146"/>
        <end position="234"/>
    </location>
</feature>
<keyword evidence="2" id="KW-1133">Transmembrane helix</keyword>
<keyword evidence="2" id="KW-0472">Membrane</keyword>